<gene>
    <name evidence="1" type="ORF">BofuT4_P123270.1</name>
</gene>
<dbReference type="AlphaFoldDB" id="G2YNW0"/>
<evidence type="ECO:0000313" key="2">
    <source>
        <dbReference type="Proteomes" id="UP000008177"/>
    </source>
</evidence>
<evidence type="ECO:0000313" key="1">
    <source>
        <dbReference type="EMBL" id="CCD53308.1"/>
    </source>
</evidence>
<dbReference type="EMBL" id="FQ790346">
    <property type="protein sequence ID" value="CCD53308.1"/>
    <property type="molecule type" value="Genomic_DNA"/>
</dbReference>
<dbReference type="HOGENOM" id="CLU_2170693_0_0_1"/>
<sequence length="110" mass="12196">MAGKVHGVLQGRHNFSVSSISYKIIDGKSFVVRDHSPQSQDKSMKAGPSVLHAVTVGHKLSSRQARQRHNALYPLCITTINATSRQGTLHFIDGIKFHSHSKLHPPTYQE</sequence>
<accession>G2YNW0</accession>
<proteinExistence type="predicted"/>
<dbReference type="InParanoid" id="G2YNW0"/>
<name>G2YNW0_BOTF4</name>
<organism evidence="1 2">
    <name type="scientific">Botryotinia fuckeliana (strain T4)</name>
    <name type="common">Noble rot fungus</name>
    <name type="synonym">Botrytis cinerea</name>
    <dbReference type="NCBI Taxonomy" id="999810"/>
    <lineage>
        <taxon>Eukaryota</taxon>
        <taxon>Fungi</taxon>
        <taxon>Dikarya</taxon>
        <taxon>Ascomycota</taxon>
        <taxon>Pezizomycotina</taxon>
        <taxon>Leotiomycetes</taxon>
        <taxon>Helotiales</taxon>
        <taxon>Sclerotiniaceae</taxon>
        <taxon>Botrytis</taxon>
    </lineage>
</organism>
<reference evidence="2" key="1">
    <citation type="journal article" date="2011" name="PLoS Genet.">
        <title>Genomic analysis of the necrotrophic fungal pathogens Sclerotinia sclerotiorum and Botrytis cinerea.</title>
        <authorList>
            <person name="Amselem J."/>
            <person name="Cuomo C.A."/>
            <person name="van Kan J.A."/>
            <person name="Viaud M."/>
            <person name="Benito E.P."/>
            <person name="Couloux A."/>
            <person name="Coutinho P.M."/>
            <person name="de Vries R.P."/>
            <person name="Dyer P.S."/>
            <person name="Fillinger S."/>
            <person name="Fournier E."/>
            <person name="Gout L."/>
            <person name="Hahn M."/>
            <person name="Kohn L."/>
            <person name="Lapalu N."/>
            <person name="Plummer K.M."/>
            <person name="Pradier J.M."/>
            <person name="Quevillon E."/>
            <person name="Sharon A."/>
            <person name="Simon A."/>
            <person name="ten Have A."/>
            <person name="Tudzynski B."/>
            <person name="Tudzynski P."/>
            <person name="Wincker P."/>
            <person name="Andrew M."/>
            <person name="Anthouard V."/>
            <person name="Beever R.E."/>
            <person name="Beffa R."/>
            <person name="Benoit I."/>
            <person name="Bouzid O."/>
            <person name="Brault B."/>
            <person name="Chen Z."/>
            <person name="Choquer M."/>
            <person name="Collemare J."/>
            <person name="Cotton P."/>
            <person name="Danchin E.G."/>
            <person name="Da Silva C."/>
            <person name="Gautier A."/>
            <person name="Giraud C."/>
            <person name="Giraud T."/>
            <person name="Gonzalez C."/>
            <person name="Grossetete S."/>
            <person name="Guldener U."/>
            <person name="Henrissat B."/>
            <person name="Howlett B.J."/>
            <person name="Kodira C."/>
            <person name="Kretschmer M."/>
            <person name="Lappartient A."/>
            <person name="Leroch M."/>
            <person name="Levis C."/>
            <person name="Mauceli E."/>
            <person name="Neuveglise C."/>
            <person name="Oeser B."/>
            <person name="Pearson M."/>
            <person name="Poulain J."/>
            <person name="Poussereau N."/>
            <person name="Quesneville H."/>
            <person name="Rascle C."/>
            <person name="Schumacher J."/>
            <person name="Segurens B."/>
            <person name="Sexton A."/>
            <person name="Silva E."/>
            <person name="Sirven C."/>
            <person name="Soanes D.M."/>
            <person name="Talbot N.J."/>
            <person name="Templeton M."/>
            <person name="Yandava C."/>
            <person name="Yarden O."/>
            <person name="Zeng Q."/>
            <person name="Rollins J.A."/>
            <person name="Lebrun M.H."/>
            <person name="Dickman M."/>
        </authorList>
    </citation>
    <scope>NUCLEOTIDE SEQUENCE [LARGE SCALE GENOMIC DNA]</scope>
    <source>
        <strain evidence="2">T4</strain>
    </source>
</reference>
<protein>
    <submittedName>
        <fullName evidence="1">Uncharacterized protein</fullName>
    </submittedName>
</protein>
<dbReference type="Proteomes" id="UP000008177">
    <property type="component" value="Unplaced contigs"/>
</dbReference>